<gene>
    <name evidence="4" type="ORF">RD792_007133</name>
</gene>
<evidence type="ECO:0000313" key="5">
    <source>
        <dbReference type="Proteomes" id="UP001291926"/>
    </source>
</evidence>
<organism evidence="4 5">
    <name type="scientific">Penstemon davidsonii</name>
    <dbReference type="NCBI Taxonomy" id="160366"/>
    <lineage>
        <taxon>Eukaryota</taxon>
        <taxon>Viridiplantae</taxon>
        <taxon>Streptophyta</taxon>
        <taxon>Embryophyta</taxon>
        <taxon>Tracheophyta</taxon>
        <taxon>Spermatophyta</taxon>
        <taxon>Magnoliopsida</taxon>
        <taxon>eudicotyledons</taxon>
        <taxon>Gunneridae</taxon>
        <taxon>Pentapetalae</taxon>
        <taxon>asterids</taxon>
        <taxon>lamiids</taxon>
        <taxon>Lamiales</taxon>
        <taxon>Plantaginaceae</taxon>
        <taxon>Cheloneae</taxon>
        <taxon>Penstemon</taxon>
    </lineage>
</organism>
<comment type="similarity">
    <text evidence="1">Belongs to the PC-esterase family. TBL subfamily.</text>
</comment>
<evidence type="ECO:0000256" key="2">
    <source>
        <dbReference type="SAM" id="SignalP"/>
    </source>
</evidence>
<reference evidence="4 5" key="1">
    <citation type="journal article" date="2023" name="bioRxiv">
        <title>Genome report: Whole genome sequence and annotation of Penstemon davidsonii.</title>
        <authorList>
            <person name="Ostevik K.L."/>
            <person name="Alabady M."/>
            <person name="Zhang M."/>
            <person name="Rausher M.D."/>
        </authorList>
    </citation>
    <scope>NUCLEOTIDE SEQUENCE [LARGE SCALE GENOMIC DNA]</scope>
    <source>
        <strain evidence="4">DNT005</strain>
        <tissue evidence="4">Whole leaf</tissue>
    </source>
</reference>
<feature type="signal peptide" evidence="2">
    <location>
        <begin position="1"/>
        <end position="27"/>
    </location>
</feature>
<dbReference type="InterPro" id="IPR026057">
    <property type="entry name" value="TBL_C"/>
</dbReference>
<dbReference type="PANTHER" id="PTHR32285:SF363">
    <property type="entry name" value="PROTEIN TRICHOME BIREFRINGENCE-LIKE 43"/>
    <property type="match status" value="1"/>
</dbReference>
<protein>
    <recommendedName>
        <fullName evidence="3">Trichome birefringence-like C-terminal domain-containing protein</fullName>
    </recommendedName>
</protein>
<comment type="caution">
    <text evidence="4">The sequence shown here is derived from an EMBL/GenBank/DDBJ whole genome shotgun (WGS) entry which is preliminary data.</text>
</comment>
<keyword evidence="2" id="KW-0732">Signal</keyword>
<sequence>MGSSTCYSLEFVTVVAVSVFFITHANSVKETGKKEKKCDLYDGRWVLDESYPLYSSKQCPLILEQFNCIGNGRPDQDYQKYRWQPNNCNLPRWDQIQDGNVIRRDMDRLAAYEKALTTLTKWIDQNVDAKKIKIFFQGVSPDHWNSSDWGTPLTQRCAGQPEPLVKPVEATGKNQANVVLEEVLRKMRKPIHLLDINEMSQFRVDGHPSMYGNPRKIGMDCTHWCLPGVPDVWNELLYATFLGL</sequence>
<proteinExistence type="inferred from homology"/>
<accession>A0ABR0D5L3</accession>
<dbReference type="EMBL" id="JAYDYQ010002533">
    <property type="protein sequence ID" value="KAK4484549.1"/>
    <property type="molecule type" value="Genomic_DNA"/>
</dbReference>
<feature type="chain" id="PRO_5045279842" description="Trichome birefringence-like C-terminal domain-containing protein" evidence="2">
    <location>
        <begin position="28"/>
        <end position="244"/>
    </location>
</feature>
<dbReference type="Pfam" id="PF13839">
    <property type="entry name" value="PC-Esterase"/>
    <property type="match status" value="1"/>
</dbReference>
<name>A0ABR0D5L3_9LAMI</name>
<dbReference type="Proteomes" id="UP001291926">
    <property type="component" value="Unassembled WGS sequence"/>
</dbReference>
<dbReference type="PANTHER" id="PTHR32285">
    <property type="entry name" value="PROTEIN TRICHOME BIREFRINGENCE-LIKE 9-RELATED"/>
    <property type="match status" value="1"/>
</dbReference>
<evidence type="ECO:0000259" key="3">
    <source>
        <dbReference type="Pfam" id="PF13839"/>
    </source>
</evidence>
<keyword evidence="5" id="KW-1185">Reference proteome</keyword>
<feature type="domain" description="Trichome birefringence-like C-terminal" evidence="3">
    <location>
        <begin position="83"/>
        <end position="239"/>
    </location>
</feature>
<dbReference type="InterPro" id="IPR029962">
    <property type="entry name" value="TBL"/>
</dbReference>
<evidence type="ECO:0000256" key="1">
    <source>
        <dbReference type="ARBA" id="ARBA00007727"/>
    </source>
</evidence>
<evidence type="ECO:0000313" key="4">
    <source>
        <dbReference type="EMBL" id="KAK4484549.1"/>
    </source>
</evidence>